<dbReference type="RefSeq" id="WP_009435776.1">
    <property type="nucleotide sequence ID" value="NZ_VVIQ01000004.1"/>
</dbReference>
<organism evidence="2 3">
    <name type="scientific">Prevotella vespertina</name>
    <dbReference type="NCBI Taxonomy" id="2608404"/>
    <lineage>
        <taxon>Bacteria</taxon>
        <taxon>Pseudomonadati</taxon>
        <taxon>Bacteroidota</taxon>
        <taxon>Bacteroidia</taxon>
        <taxon>Bacteroidales</taxon>
        <taxon>Prevotellaceae</taxon>
        <taxon>Prevotella</taxon>
    </lineage>
</organism>
<protein>
    <submittedName>
        <fullName evidence="2">Uncharacterized protein</fullName>
    </submittedName>
</protein>
<keyword evidence="3" id="KW-1185">Reference proteome</keyword>
<dbReference type="Proteomes" id="UP000482295">
    <property type="component" value="Unassembled WGS sequence"/>
</dbReference>
<feature type="signal peptide" evidence="1">
    <location>
        <begin position="1"/>
        <end position="20"/>
    </location>
</feature>
<evidence type="ECO:0000313" key="3">
    <source>
        <dbReference type="Proteomes" id="UP000482295"/>
    </source>
</evidence>
<comment type="caution">
    <text evidence="2">The sequence shown here is derived from an EMBL/GenBank/DDBJ whole genome shotgun (WGS) entry which is preliminary data.</text>
</comment>
<keyword evidence="1" id="KW-0732">Signal</keyword>
<feature type="chain" id="PRO_5028863668" evidence="1">
    <location>
        <begin position="21"/>
        <end position="134"/>
    </location>
</feature>
<accession>A0A7C9MCU5</accession>
<reference evidence="2 3" key="1">
    <citation type="submission" date="2019-09" db="EMBL/GenBank/DDBJ databases">
        <title>Prevotella A2879 sp. nov., isolated from an abscess of a patient.</title>
        <authorList>
            <person name="Buhl M."/>
            <person name="Oberhettinger P."/>
        </authorList>
    </citation>
    <scope>NUCLEOTIDE SEQUENCE [LARGE SCALE GENOMIC DNA]</scope>
    <source>
        <strain evidence="2 3">A2879</strain>
    </source>
</reference>
<dbReference type="AlphaFoldDB" id="A0A7C9MCU5"/>
<proteinExistence type="predicted"/>
<evidence type="ECO:0000256" key="1">
    <source>
        <dbReference type="SAM" id="SignalP"/>
    </source>
</evidence>
<name>A0A7C9MCU5_9BACT</name>
<gene>
    <name evidence="2" type="ORF">F0475_05140</name>
</gene>
<dbReference type="EMBL" id="VVIQ01000004">
    <property type="protein sequence ID" value="MUL27700.1"/>
    <property type="molecule type" value="Genomic_DNA"/>
</dbReference>
<evidence type="ECO:0000313" key="2">
    <source>
        <dbReference type="EMBL" id="MUL27700.1"/>
    </source>
</evidence>
<sequence length="134" mass="15513">MRVKKLLVMALIALPTMVMAQSTYEPVGSSDNKTPLENKTVNPVYQQWLSQYVEVGRKINDISAQYQREIDKRGYPKKKTVQAKMELVSQYIYLLKQERDTPELNQNLDVQKVNDKISLWQSQLDGLANLLKKI</sequence>